<dbReference type="KEGG" id="pca:Pcar_3463"/>
<proteinExistence type="predicted"/>
<reference evidence="2" key="1">
    <citation type="submission" date="2005-10" db="EMBL/GenBank/DDBJ databases">
        <title>Complete sequence of Pelobacter carbinolicus DSM 2380.</title>
        <authorList>
            <person name="Copeland A."/>
            <person name="Lucas S."/>
            <person name="Lapidus A."/>
            <person name="Barry K."/>
            <person name="Detter J.C."/>
            <person name="Glavina T."/>
            <person name="Hammon N."/>
            <person name="Israni S."/>
            <person name="Pitluck S."/>
            <person name="Chertkov O."/>
            <person name="Schmutz J."/>
            <person name="Larimer F."/>
            <person name="Land M."/>
            <person name="Kyrpides N."/>
            <person name="Ivanova N."/>
            <person name="Richardson P."/>
        </authorList>
    </citation>
    <scope>NUCLEOTIDE SEQUENCE [LARGE SCALE GENOMIC DNA]</scope>
    <source>
        <strain evidence="2">DSM 2380 / NBRC 103641 / GraBd1</strain>
    </source>
</reference>
<reference evidence="1 2" key="2">
    <citation type="journal article" date="2012" name="BMC Genomics">
        <title>The genome of Pelobacter carbinolicus reveals surprising metabolic capabilities and physiological features.</title>
        <authorList>
            <person name="Aklujkar M."/>
            <person name="Haveman S.A."/>
            <person name="Didonato R.Jr."/>
            <person name="Chertkov O."/>
            <person name="Han C.S."/>
            <person name="Land M.L."/>
            <person name="Brown P."/>
            <person name="Lovley D.R."/>
        </authorList>
    </citation>
    <scope>NUCLEOTIDE SEQUENCE [LARGE SCALE GENOMIC DNA]</scope>
    <source>
        <strain evidence="2">DSM 2380 / NBRC 103641 / GraBd1</strain>
    </source>
</reference>
<name>J9U417_SYNC1</name>
<keyword evidence="2" id="KW-1185">Reference proteome</keyword>
<organism evidence="1 2">
    <name type="scientific">Syntrophotalea carbinolica (strain DSM 2380 / NBRC 103641 / GraBd1)</name>
    <name type="common">Pelobacter carbinolicus</name>
    <dbReference type="NCBI Taxonomy" id="338963"/>
    <lineage>
        <taxon>Bacteria</taxon>
        <taxon>Pseudomonadati</taxon>
        <taxon>Thermodesulfobacteriota</taxon>
        <taxon>Desulfuromonadia</taxon>
        <taxon>Desulfuromonadales</taxon>
        <taxon>Syntrophotaleaceae</taxon>
        <taxon>Syntrophotalea</taxon>
    </lineage>
</organism>
<dbReference type="Proteomes" id="UP000002534">
    <property type="component" value="Chromosome"/>
</dbReference>
<dbReference type="HOGENOM" id="CLU_3101923_0_0_7"/>
<protein>
    <submittedName>
        <fullName evidence="1">Uncharacterized protein</fullName>
    </submittedName>
</protein>
<accession>J9U417</accession>
<evidence type="ECO:0000313" key="2">
    <source>
        <dbReference type="Proteomes" id="UP000002534"/>
    </source>
</evidence>
<dbReference type="EMBL" id="CP000142">
    <property type="protein sequence ID" value="AFR67613.1"/>
    <property type="molecule type" value="Genomic_DNA"/>
</dbReference>
<dbReference type="AlphaFoldDB" id="J9U417"/>
<evidence type="ECO:0000313" key="1">
    <source>
        <dbReference type="EMBL" id="AFR67613.1"/>
    </source>
</evidence>
<sequence>MVCHVSDVDKVRLEDVFYLYGDFPVFLKRQLICMLSGAICNQPRIRCNGGS</sequence>
<gene>
    <name evidence="1" type="ordered locus">Pcar_3463</name>
</gene>